<dbReference type="PROSITE" id="PS51257">
    <property type="entry name" value="PROKAR_LIPOPROTEIN"/>
    <property type="match status" value="1"/>
</dbReference>
<feature type="signal peptide" evidence="1">
    <location>
        <begin position="1"/>
        <end position="25"/>
    </location>
</feature>
<sequence length="255" mass="28469">MNRMLYKTTLSLFCIVSTLMLVGCAFPPKLPLDQTAVKNVKKVALIPIRESQSITVMDSSIGPLFPNSWNIRDSEAYAAAINAQNVKMADTLRDTLLVGFQKKGLDVVVLTDQYPKWSADGKSYDYSDIKTDADVILQVWFGYTGYFSGAFKDYQPWLMVHSVLLDAHTKMALYRQSFSAGMKPIVDSIEFIPIEGQIKYISSNQLMLRFKESFDQLLQGHQAIARQLMLELKLGAGVCGTDVPQGSCNEQITSN</sequence>
<keyword evidence="1" id="KW-0732">Signal</keyword>
<reference evidence="2 3" key="1">
    <citation type="submission" date="2024-02" db="EMBL/GenBank/DDBJ databases">
        <title>Draft genome sequence of Collimonas sp. strain H4R21, an effective mineral-weathering bacterial strain isolated from the beech rhizosphere.</title>
        <authorList>
            <person name="Morin E."/>
            <person name="Uroz S."/>
            <person name="Leveau J.H.J."/>
            <person name="Kumar R."/>
            <person name="Rey M.W."/>
            <person name="Pham J."/>
        </authorList>
    </citation>
    <scope>NUCLEOTIDE SEQUENCE [LARGE SCALE GENOMIC DNA]</scope>
    <source>
        <strain evidence="2 3">H4R21</strain>
    </source>
</reference>
<evidence type="ECO:0000313" key="2">
    <source>
        <dbReference type="EMBL" id="MEM4987651.1"/>
    </source>
</evidence>
<dbReference type="RefSeq" id="WP_342829189.1">
    <property type="nucleotide sequence ID" value="NZ_JBANDC010000005.1"/>
</dbReference>
<accession>A0ABU9PUI8</accession>
<evidence type="ECO:0000256" key="1">
    <source>
        <dbReference type="SAM" id="SignalP"/>
    </source>
</evidence>
<feature type="chain" id="PRO_5045885072" description="Lipoprotein" evidence="1">
    <location>
        <begin position="26"/>
        <end position="255"/>
    </location>
</feature>
<evidence type="ECO:0008006" key="4">
    <source>
        <dbReference type="Google" id="ProtNLM"/>
    </source>
</evidence>
<proteinExistence type="predicted"/>
<organism evidence="2 3">
    <name type="scientific">Collimonas rhizosphaerae</name>
    <dbReference type="NCBI Taxonomy" id="3126357"/>
    <lineage>
        <taxon>Bacteria</taxon>
        <taxon>Pseudomonadati</taxon>
        <taxon>Pseudomonadota</taxon>
        <taxon>Betaproteobacteria</taxon>
        <taxon>Burkholderiales</taxon>
        <taxon>Oxalobacteraceae</taxon>
        <taxon>Collimonas</taxon>
    </lineage>
</organism>
<comment type="caution">
    <text evidence="2">The sequence shown here is derived from an EMBL/GenBank/DDBJ whole genome shotgun (WGS) entry which is preliminary data.</text>
</comment>
<name>A0ABU9PUI8_9BURK</name>
<keyword evidence="3" id="KW-1185">Reference proteome</keyword>
<protein>
    <recommendedName>
        <fullName evidence="4">Lipoprotein</fullName>
    </recommendedName>
</protein>
<dbReference type="Proteomes" id="UP001495910">
    <property type="component" value="Unassembled WGS sequence"/>
</dbReference>
<dbReference type="EMBL" id="JBANDC010000005">
    <property type="protein sequence ID" value="MEM4987651.1"/>
    <property type="molecule type" value="Genomic_DNA"/>
</dbReference>
<evidence type="ECO:0000313" key="3">
    <source>
        <dbReference type="Proteomes" id="UP001495910"/>
    </source>
</evidence>
<gene>
    <name evidence="2" type="ORF">V8G57_09665</name>
</gene>